<keyword evidence="3" id="KW-1185">Reference proteome</keyword>
<dbReference type="AlphaFoldDB" id="A0A5B8V5B8"/>
<dbReference type="RefSeq" id="WP_147188202.1">
    <property type="nucleotide sequence ID" value="NZ_CP042435.1"/>
</dbReference>
<dbReference type="SUPFAM" id="SSF160574">
    <property type="entry name" value="BT0923-like"/>
    <property type="match status" value="1"/>
</dbReference>
<evidence type="ECO:0000313" key="2">
    <source>
        <dbReference type="EMBL" id="QEC66402.1"/>
    </source>
</evidence>
<evidence type="ECO:0000256" key="1">
    <source>
        <dbReference type="SAM" id="SignalP"/>
    </source>
</evidence>
<reference evidence="2 3" key="1">
    <citation type="journal article" date="2016" name="Int. J. Syst. Evol. Microbiol.">
        <title>Panacibacter ginsenosidivorans gen. nov., sp. nov., with ginsenoside converting activity isolated from soil of a ginseng field.</title>
        <authorList>
            <person name="Siddiqi M.Z."/>
            <person name="Muhammad Shafi S."/>
            <person name="Choi K.D."/>
            <person name="Im W.T."/>
        </authorList>
    </citation>
    <scope>NUCLEOTIDE SEQUENCE [LARGE SCALE GENOMIC DNA]</scope>
    <source>
        <strain evidence="2 3">Gsoil1550</strain>
    </source>
</reference>
<dbReference type="Proteomes" id="UP000321533">
    <property type="component" value="Chromosome"/>
</dbReference>
<organism evidence="2 3">
    <name type="scientific">Panacibacter ginsenosidivorans</name>
    <dbReference type="NCBI Taxonomy" id="1813871"/>
    <lineage>
        <taxon>Bacteria</taxon>
        <taxon>Pseudomonadati</taxon>
        <taxon>Bacteroidota</taxon>
        <taxon>Chitinophagia</taxon>
        <taxon>Chitinophagales</taxon>
        <taxon>Chitinophagaceae</taxon>
        <taxon>Panacibacter</taxon>
    </lineage>
</organism>
<feature type="signal peptide" evidence="1">
    <location>
        <begin position="1"/>
        <end position="20"/>
    </location>
</feature>
<name>A0A5B8V5B8_9BACT</name>
<keyword evidence="1" id="KW-0732">Signal</keyword>
<feature type="chain" id="PRO_5023020657" description="Beta-lactamase-inhibitor-like PepSY-like domain-containing protein" evidence="1">
    <location>
        <begin position="21"/>
        <end position="175"/>
    </location>
</feature>
<proteinExistence type="predicted"/>
<protein>
    <recommendedName>
        <fullName evidence="4">Beta-lactamase-inhibitor-like PepSY-like domain-containing protein</fullName>
    </recommendedName>
</protein>
<dbReference type="KEGG" id="pgin:FRZ67_03460"/>
<dbReference type="Gene3D" id="3.10.450.360">
    <property type="match status" value="1"/>
</dbReference>
<evidence type="ECO:0000313" key="3">
    <source>
        <dbReference type="Proteomes" id="UP000321533"/>
    </source>
</evidence>
<sequence length="175" mass="19362">MKRIMLSAAAIILIVSAASAGGKKISFTTPASNMKLNLLSNQFKDLCATVPAKIEVKKNLTVFTDATNDENDETPSRYIVTLAGKGYDEKANYDSKGILISYEDKIKDAQLPAAVTDAIMQKHTGAIITKDREIIKDSKGITKDEYKVHFKDNKKHYTALVEANGTIDRMHKHFI</sequence>
<dbReference type="EMBL" id="CP042435">
    <property type="protein sequence ID" value="QEC66402.1"/>
    <property type="molecule type" value="Genomic_DNA"/>
</dbReference>
<gene>
    <name evidence="2" type="ORF">FRZ67_03460</name>
</gene>
<evidence type="ECO:0008006" key="4">
    <source>
        <dbReference type="Google" id="ProtNLM"/>
    </source>
</evidence>
<accession>A0A5B8V5B8</accession>